<dbReference type="EMBL" id="ML996081">
    <property type="protein sequence ID" value="KAF2156564.1"/>
    <property type="molecule type" value="Genomic_DNA"/>
</dbReference>
<evidence type="ECO:0008006" key="4">
    <source>
        <dbReference type="Google" id="ProtNLM"/>
    </source>
</evidence>
<reference evidence="2" key="1">
    <citation type="journal article" date="2020" name="Stud. Mycol.">
        <title>101 Dothideomycetes genomes: a test case for predicting lifestyles and emergence of pathogens.</title>
        <authorList>
            <person name="Haridas S."/>
            <person name="Albert R."/>
            <person name="Binder M."/>
            <person name="Bloem J."/>
            <person name="Labutti K."/>
            <person name="Salamov A."/>
            <person name="Andreopoulos B."/>
            <person name="Baker S."/>
            <person name="Barry K."/>
            <person name="Bills G."/>
            <person name="Bluhm B."/>
            <person name="Cannon C."/>
            <person name="Castanera R."/>
            <person name="Culley D."/>
            <person name="Daum C."/>
            <person name="Ezra D."/>
            <person name="Gonzalez J."/>
            <person name="Henrissat B."/>
            <person name="Kuo A."/>
            <person name="Liang C."/>
            <person name="Lipzen A."/>
            <person name="Lutzoni F."/>
            <person name="Magnuson J."/>
            <person name="Mondo S."/>
            <person name="Nolan M."/>
            <person name="Ohm R."/>
            <person name="Pangilinan J."/>
            <person name="Park H.-J."/>
            <person name="Ramirez L."/>
            <person name="Alfaro M."/>
            <person name="Sun H."/>
            <person name="Tritt A."/>
            <person name="Yoshinaga Y."/>
            <person name="Zwiers L.-H."/>
            <person name="Turgeon B."/>
            <person name="Goodwin S."/>
            <person name="Spatafora J."/>
            <person name="Crous P."/>
            <person name="Grigoriev I."/>
        </authorList>
    </citation>
    <scope>NUCLEOTIDE SEQUENCE</scope>
    <source>
        <strain evidence="2">CBS 260.36</strain>
    </source>
</reference>
<organism evidence="2 3">
    <name type="scientific">Myriangium duriaei CBS 260.36</name>
    <dbReference type="NCBI Taxonomy" id="1168546"/>
    <lineage>
        <taxon>Eukaryota</taxon>
        <taxon>Fungi</taxon>
        <taxon>Dikarya</taxon>
        <taxon>Ascomycota</taxon>
        <taxon>Pezizomycotina</taxon>
        <taxon>Dothideomycetes</taxon>
        <taxon>Dothideomycetidae</taxon>
        <taxon>Myriangiales</taxon>
        <taxon>Myriangiaceae</taxon>
        <taxon>Myriangium</taxon>
    </lineage>
</organism>
<sequence length="457" mass="49125">MRKTLLLVFIHGFKGGDDTFEKFPDHLKTLISDALPNINVVDITYPRYETRGDLHDCVARFKEWLQNKVIDLEVAAGTPSPTIDPSVRTILIGHSMGGIVAAETLLSIARDEPVPFSHTPAHGRNNTTEQTNTASDPSTTNSNLGVPDPQQRPSSAPPRSNTTDTGTQQSSTPDTSSTPAFFFPYIQGILAFDTPYLGIHPGVVAHGAEAQYNTASAAVNAYNSATKFFGLGGAKSGAAGNNTSKSLPPAAANGGGGGWGRMALYAGGAAALAAVGSAAYYSRDHISSGWNWVGSHLAFVGCLARGAELAQRVEAVVKLSEQHAIGFADFYTKLGKKEGETKVAGQILGEERTFCVVPKEAKRTEGGSPAKKRKTIEEKRAMKGNWIEAVNTVSEDEITAHRAMFTPRDHPGYYSMSDRARSLVVAWVDKAWYESSRDEEEEGEEEQYEPETEADAV</sequence>
<evidence type="ECO:0000313" key="2">
    <source>
        <dbReference type="EMBL" id="KAF2156564.1"/>
    </source>
</evidence>
<feature type="region of interest" description="Disordered" evidence="1">
    <location>
        <begin position="434"/>
        <end position="457"/>
    </location>
</feature>
<dbReference type="InterPro" id="IPR029058">
    <property type="entry name" value="AB_hydrolase_fold"/>
</dbReference>
<feature type="region of interest" description="Disordered" evidence="1">
    <location>
        <begin position="113"/>
        <end position="176"/>
    </location>
</feature>
<dbReference type="SUPFAM" id="SSF53474">
    <property type="entry name" value="alpha/beta-Hydrolases"/>
    <property type="match status" value="1"/>
</dbReference>
<accession>A0A9P4J803</accession>
<dbReference type="Gene3D" id="3.40.50.1820">
    <property type="entry name" value="alpha/beta hydrolase"/>
    <property type="match status" value="1"/>
</dbReference>
<comment type="caution">
    <text evidence="2">The sequence shown here is derived from an EMBL/GenBank/DDBJ whole genome shotgun (WGS) entry which is preliminary data.</text>
</comment>
<keyword evidence="3" id="KW-1185">Reference proteome</keyword>
<dbReference type="PANTHER" id="PTHR47842:SF1">
    <property type="entry name" value="DUF676 DOMAIN-CONTAINING PROTEIN"/>
    <property type="match status" value="1"/>
</dbReference>
<evidence type="ECO:0000256" key="1">
    <source>
        <dbReference type="SAM" id="MobiDB-lite"/>
    </source>
</evidence>
<dbReference type="Proteomes" id="UP000799439">
    <property type="component" value="Unassembled WGS sequence"/>
</dbReference>
<feature type="compositionally biased region" description="Acidic residues" evidence="1">
    <location>
        <begin position="437"/>
        <end position="457"/>
    </location>
</feature>
<dbReference type="OrthoDB" id="442243at2759"/>
<feature type="compositionally biased region" description="Polar residues" evidence="1">
    <location>
        <begin position="124"/>
        <end position="144"/>
    </location>
</feature>
<evidence type="ECO:0000313" key="3">
    <source>
        <dbReference type="Proteomes" id="UP000799439"/>
    </source>
</evidence>
<dbReference type="PANTHER" id="PTHR47842">
    <property type="entry name" value="EXPRESSED PROTEIN"/>
    <property type="match status" value="1"/>
</dbReference>
<dbReference type="AlphaFoldDB" id="A0A9P4J803"/>
<gene>
    <name evidence="2" type="ORF">K461DRAFT_305</name>
</gene>
<name>A0A9P4J803_9PEZI</name>
<feature type="compositionally biased region" description="Low complexity" evidence="1">
    <location>
        <begin position="147"/>
        <end position="176"/>
    </location>
</feature>
<proteinExistence type="predicted"/>
<protein>
    <recommendedName>
        <fullName evidence="4">DUF676 domain-containing protein</fullName>
    </recommendedName>
</protein>